<dbReference type="Pfam" id="PF08538">
    <property type="entry name" value="DUF1749"/>
    <property type="match status" value="1"/>
</dbReference>
<reference evidence="1" key="1">
    <citation type="submission" date="2023-01" db="EMBL/GenBank/DDBJ databases">
        <title>The chitinases involved in constricting ring structure development in the nematode-trapping fungus Drechslerella dactyloides.</title>
        <authorList>
            <person name="Wang R."/>
            <person name="Zhang L."/>
            <person name="Tang P."/>
            <person name="Li S."/>
            <person name="Liang L."/>
        </authorList>
    </citation>
    <scope>NUCLEOTIDE SEQUENCE</scope>
    <source>
        <strain evidence="1">YMF1.00031</strain>
    </source>
</reference>
<dbReference type="EMBL" id="JAQGDS010000003">
    <property type="protein sequence ID" value="KAJ6262325.1"/>
    <property type="molecule type" value="Genomic_DNA"/>
</dbReference>
<protein>
    <recommendedName>
        <fullName evidence="3">DUF1749-domain-containing protein</fullName>
    </recommendedName>
</protein>
<dbReference type="Gene3D" id="3.40.50.1820">
    <property type="entry name" value="alpha/beta hydrolase"/>
    <property type="match status" value="1"/>
</dbReference>
<name>A0AAD6J0X1_DREDA</name>
<comment type="caution">
    <text evidence="1">The sequence shown here is derived from an EMBL/GenBank/DDBJ whole genome shotgun (WGS) entry which is preliminary data.</text>
</comment>
<dbReference type="PANTHER" id="PTHR31591:SF1">
    <property type="entry name" value="UPF0613 PROTEIN PB24D3.06C"/>
    <property type="match status" value="1"/>
</dbReference>
<keyword evidence="2" id="KW-1185">Reference proteome</keyword>
<evidence type="ECO:0008006" key="3">
    <source>
        <dbReference type="Google" id="ProtNLM"/>
    </source>
</evidence>
<evidence type="ECO:0000313" key="2">
    <source>
        <dbReference type="Proteomes" id="UP001221413"/>
    </source>
</evidence>
<dbReference type="PANTHER" id="PTHR31591">
    <property type="entry name" value="UPF0613 PROTEIN PB24D3.06C"/>
    <property type="match status" value="1"/>
</dbReference>
<accession>A0AAD6J0X1</accession>
<dbReference type="InterPro" id="IPR013744">
    <property type="entry name" value="SidJ"/>
</dbReference>
<sequence length="327" mass="35148">MPRSESEPFVPSSYPGILHHYTKGLTAFEFDGPALKGSGKPLTVLFVAGLGDNLLTVPYVHDLLRIGWSIVQVLLSSSAGGWGTGSLHRDAKELALCISYFKIQLSRPRVVLMGHSTGCQDVMEYLSRLDVSQQANGLLDGAILQAPVSDREALVMIMGQNAYDRSWKHAQKMVRAGKAEDIMPSQITQNIFDSPCTASRWYSLTSPLHDGADDFFSSDTPIENLEATFGAITPARTPLLILYSGADEFTPTTVDKKALVDRWVDACRRNGVAVDVANSGVIANATHNFAGCADAVVAEFLGRLGRFLDGVVAEGNTKGAGGLMSKV</sequence>
<dbReference type="AlphaFoldDB" id="A0AAD6J0X1"/>
<dbReference type="Proteomes" id="UP001221413">
    <property type="component" value="Unassembled WGS sequence"/>
</dbReference>
<proteinExistence type="predicted"/>
<dbReference type="InterPro" id="IPR029058">
    <property type="entry name" value="AB_hydrolase_fold"/>
</dbReference>
<organism evidence="1 2">
    <name type="scientific">Drechslerella dactyloides</name>
    <name type="common">Nematode-trapping fungus</name>
    <name type="synonym">Arthrobotrys dactyloides</name>
    <dbReference type="NCBI Taxonomy" id="74499"/>
    <lineage>
        <taxon>Eukaryota</taxon>
        <taxon>Fungi</taxon>
        <taxon>Dikarya</taxon>
        <taxon>Ascomycota</taxon>
        <taxon>Pezizomycotina</taxon>
        <taxon>Orbiliomycetes</taxon>
        <taxon>Orbiliales</taxon>
        <taxon>Orbiliaceae</taxon>
        <taxon>Drechslerella</taxon>
    </lineage>
</organism>
<evidence type="ECO:0000313" key="1">
    <source>
        <dbReference type="EMBL" id="KAJ6262325.1"/>
    </source>
</evidence>
<dbReference type="SUPFAM" id="SSF53474">
    <property type="entry name" value="alpha/beta-Hydrolases"/>
    <property type="match status" value="1"/>
</dbReference>
<gene>
    <name evidence="1" type="ORF">Dda_3132</name>
</gene>